<evidence type="ECO:0000256" key="6">
    <source>
        <dbReference type="SAM" id="MobiDB-lite"/>
    </source>
</evidence>
<dbReference type="InterPro" id="IPR004561">
    <property type="entry name" value="IsoChor_synthase"/>
</dbReference>
<dbReference type="PANTHER" id="PTHR42839:SF2">
    <property type="entry name" value="ISOCHORISMATE SYNTHASE ENTC"/>
    <property type="match status" value="1"/>
</dbReference>
<dbReference type="EMBL" id="UINC01063510">
    <property type="protein sequence ID" value="SVB91220.1"/>
    <property type="molecule type" value="Genomic_DNA"/>
</dbReference>
<sequence>MIFPRIQILRNGEDTWLTTTNASLKEMPNLPTPSPTQPTNTDPKKTANEKDRDHYKNLVLTALKEIENGDLEKAVPCRSLFIEERPELQNLIASLRDSYPACATFCIYKNGNAFVGSTPERLASTTDGKLYTAALAGSAPRAADKALDSALSQGLLTSPKEQNEHVLVVEEILRRLTSMGLQPEITQETTVLKLNGIQHLYTPIHSQLSSEISLLEAVDALHPTPAVSGHPLKRANELRLKYESFDRGWFAGPIGWLDISGSGEFRVALRSGLINEKGSTLFAGAGVVNGSDPERELIETDMKLKAMLDHIIALHDNGNGI</sequence>
<feature type="domain" description="Chorismate-utilising enzyme C-terminal" evidence="7">
    <location>
        <begin position="52"/>
        <end position="303"/>
    </location>
</feature>
<dbReference type="Pfam" id="PF00425">
    <property type="entry name" value="Chorismate_bind"/>
    <property type="match status" value="1"/>
</dbReference>
<accession>A0A382HVA6</accession>
<evidence type="ECO:0000256" key="3">
    <source>
        <dbReference type="ARBA" id="ARBA00012824"/>
    </source>
</evidence>
<dbReference type="GO" id="GO:0008909">
    <property type="term" value="F:isochorismate synthase activity"/>
    <property type="evidence" value="ECO:0007669"/>
    <property type="project" value="UniProtKB-EC"/>
</dbReference>
<dbReference type="SUPFAM" id="SSF56322">
    <property type="entry name" value="ADC synthase"/>
    <property type="match status" value="1"/>
</dbReference>
<protein>
    <recommendedName>
        <fullName evidence="3">isochorismate synthase</fullName>
        <ecNumber evidence="3">5.4.4.2</ecNumber>
    </recommendedName>
    <alternativeName>
        <fullName evidence="5">Isochorismate mutase</fullName>
    </alternativeName>
</protein>
<evidence type="ECO:0000256" key="1">
    <source>
        <dbReference type="ARBA" id="ARBA00000799"/>
    </source>
</evidence>
<evidence type="ECO:0000313" key="8">
    <source>
        <dbReference type="EMBL" id="SVB91220.1"/>
    </source>
</evidence>
<dbReference type="AlphaFoldDB" id="A0A382HVA6"/>
<evidence type="ECO:0000259" key="7">
    <source>
        <dbReference type="Pfam" id="PF00425"/>
    </source>
</evidence>
<gene>
    <name evidence="8" type="ORF">METZ01_LOCUS244074</name>
</gene>
<dbReference type="Gene3D" id="3.60.120.10">
    <property type="entry name" value="Anthranilate synthase"/>
    <property type="match status" value="1"/>
</dbReference>
<proteinExistence type="inferred from homology"/>
<feature type="region of interest" description="Disordered" evidence="6">
    <location>
        <begin position="24"/>
        <end position="52"/>
    </location>
</feature>
<feature type="compositionally biased region" description="Basic and acidic residues" evidence="6">
    <location>
        <begin position="42"/>
        <end position="52"/>
    </location>
</feature>
<evidence type="ECO:0000256" key="4">
    <source>
        <dbReference type="ARBA" id="ARBA00023235"/>
    </source>
</evidence>
<dbReference type="InterPro" id="IPR005801">
    <property type="entry name" value="ADC_synthase"/>
</dbReference>
<evidence type="ECO:0000256" key="2">
    <source>
        <dbReference type="ARBA" id="ARBA00005297"/>
    </source>
</evidence>
<reference evidence="8" key="1">
    <citation type="submission" date="2018-05" db="EMBL/GenBank/DDBJ databases">
        <authorList>
            <person name="Lanie J.A."/>
            <person name="Ng W.-L."/>
            <person name="Kazmierczak K.M."/>
            <person name="Andrzejewski T.M."/>
            <person name="Davidsen T.M."/>
            <person name="Wayne K.J."/>
            <person name="Tettelin H."/>
            <person name="Glass J.I."/>
            <person name="Rusch D."/>
            <person name="Podicherti R."/>
            <person name="Tsui H.-C.T."/>
            <person name="Winkler M.E."/>
        </authorList>
    </citation>
    <scope>NUCLEOTIDE SEQUENCE</scope>
</reference>
<dbReference type="InterPro" id="IPR015890">
    <property type="entry name" value="Chorismate_C"/>
</dbReference>
<evidence type="ECO:0000256" key="5">
    <source>
        <dbReference type="ARBA" id="ARBA00041564"/>
    </source>
</evidence>
<dbReference type="PANTHER" id="PTHR42839">
    <property type="entry name" value="ISOCHORISMATE SYNTHASE ENTC"/>
    <property type="match status" value="1"/>
</dbReference>
<organism evidence="8">
    <name type="scientific">marine metagenome</name>
    <dbReference type="NCBI Taxonomy" id="408172"/>
    <lineage>
        <taxon>unclassified sequences</taxon>
        <taxon>metagenomes</taxon>
        <taxon>ecological metagenomes</taxon>
    </lineage>
</organism>
<keyword evidence="4" id="KW-0413">Isomerase</keyword>
<dbReference type="EC" id="5.4.4.2" evidence="3"/>
<comment type="similarity">
    <text evidence="2">Belongs to the isochorismate synthase family.</text>
</comment>
<comment type="catalytic activity">
    <reaction evidence="1">
        <text>chorismate = isochorismate</text>
        <dbReference type="Rhea" id="RHEA:18985"/>
        <dbReference type="ChEBI" id="CHEBI:29748"/>
        <dbReference type="ChEBI" id="CHEBI:29780"/>
        <dbReference type="EC" id="5.4.4.2"/>
    </reaction>
</comment>
<name>A0A382HVA6_9ZZZZ</name>
<dbReference type="NCBIfam" id="TIGR00543">
    <property type="entry name" value="isochor_syn"/>
    <property type="match status" value="1"/>
</dbReference>